<reference evidence="3 4" key="1">
    <citation type="submission" date="2021-02" db="EMBL/GenBank/DDBJ databases">
        <title>Streptomyces spirodelae sp. nov., isolated from duckweed.</title>
        <authorList>
            <person name="Saimee Y."/>
            <person name="Duangmal K."/>
        </authorList>
    </citation>
    <scope>NUCLEOTIDE SEQUENCE [LARGE SCALE GENOMIC DNA]</scope>
    <source>
        <strain evidence="3 4">DSM 42105</strain>
    </source>
</reference>
<feature type="compositionally biased region" description="Basic and acidic residues" evidence="1">
    <location>
        <begin position="281"/>
        <end position="290"/>
    </location>
</feature>
<dbReference type="Proteomes" id="UP000721954">
    <property type="component" value="Unassembled WGS sequence"/>
</dbReference>
<dbReference type="SUPFAM" id="SSF51735">
    <property type="entry name" value="NAD(P)-binding Rossmann-fold domains"/>
    <property type="match status" value="1"/>
</dbReference>
<sequence length="304" mass="32039">MAPANDSNSPADPTSGPGPGAGPGPDPEPAPVDGPVLVTGGTGTLGRPLVAELLAGGVPVRVMSRHPRPAEDDRPCEWAVCDLTKGIGLAAAVSGVRAIVHCATDQRREAKVLSRVVEAAQQAGVPHLVYISIVGVDRVPLPYYKAKFASERLLEKSGLPYTILRATQFHDLVARVTTAQRRLPFVLSPAGFRCQPVEVTEVAHRLADLVRGEPAGRVPDMGGPAVHTARELAEATLRATGRTRRVVDLPLPGRTARAFRRGGNLAPDHAAGTVTFAEFLAARRPDRPEPSRITPPGDRPESAG</sequence>
<accession>A0ABS3Y3F2</accession>
<feature type="region of interest" description="Disordered" evidence="1">
    <location>
        <begin position="281"/>
        <end position="304"/>
    </location>
</feature>
<feature type="domain" description="NAD(P)-binding" evidence="2">
    <location>
        <begin position="40"/>
        <end position="171"/>
    </location>
</feature>
<dbReference type="Pfam" id="PF13460">
    <property type="entry name" value="NAD_binding_10"/>
    <property type="match status" value="1"/>
</dbReference>
<dbReference type="GeneID" id="96262548"/>
<dbReference type="InterPro" id="IPR051604">
    <property type="entry name" value="Ergot_Alk_Oxidoreductase"/>
</dbReference>
<proteinExistence type="predicted"/>
<dbReference type="InterPro" id="IPR016040">
    <property type="entry name" value="NAD(P)-bd_dom"/>
</dbReference>
<name>A0ABS3Y3F2_9ACTN</name>
<dbReference type="PANTHER" id="PTHR43162">
    <property type="match status" value="1"/>
</dbReference>
<evidence type="ECO:0000256" key="1">
    <source>
        <dbReference type="SAM" id="MobiDB-lite"/>
    </source>
</evidence>
<feature type="compositionally biased region" description="Pro residues" evidence="1">
    <location>
        <begin position="20"/>
        <end position="32"/>
    </location>
</feature>
<protein>
    <submittedName>
        <fullName evidence="3">NAD(P)H-binding protein</fullName>
    </submittedName>
</protein>
<keyword evidence="4" id="KW-1185">Reference proteome</keyword>
<evidence type="ECO:0000313" key="3">
    <source>
        <dbReference type="EMBL" id="MBO8202181.1"/>
    </source>
</evidence>
<dbReference type="RefSeq" id="WP_209213739.1">
    <property type="nucleotide sequence ID" value="NZ_JAFFZM010000021.1"/>
</dbReference>
<dbReference type="InterPro" id="IPR036291">
    <property type="entry name" value="NAD(P)-bd_dom_sf"/>
</dbReference>
<feature type="region of interest" description="Disordered" evidence="1">
    <location>
        <begin position="1"/>
        <end position="41"/>
    </location>
</feature>
<gene>
    <name evidence="3" type="ORF">JW613_28395</name>
</gene>
<dbReference type="Gene3D" id="3.40.50.720">
    <property type="entry name" value="NAD(P)-binding Rossmann-like Domain"/>
    <property type="match status" value="1"/>
</dbReference>
<organism evidence="3 4">
    <name type="scientific">Streptomyces smyrnaeus</name>
    <dbReference type="NCBI Taxonomy" id="1387713"/>
    <lineage>
        <taxon>Bacteria</taxon>
        <taxon>Bacillati</taxon>
        <taxon>Actinomycetota</taxon>
        <taxon>Actinomycetes</taxon>
        <taxon>Kitasatosporales</taxon>
        <taxon>Streptomycetaceae</taxon>
        <taxon>Streptomyces</taxon>
    </lineage>
</organism>
<evidence type="ECO:0000259" key="2">
    <source>
        <dbReference type="Pfam" id="PF13460"/>
    </source>
</evidence>
<comment type="caution">
    <text evidence="3">The sequence shown here is derived from an EMBL/GenBank/DDBJ whole genome shotgun (WGS) entry which is preliminary data.</text>
</comment>
<evidence type="ECO:0000313" key="4">
    <source>
        <dbReference type="Proteomes" id="UP000721954"/>
    </source>
</evidence>
<dbReference type="EMBL" id="JAFFZM010000021">
    <property type="protein sequence ID" value="MBO8202181.1"/>
    <property type="molecule type" value="Genomic_DNA"/>
</dbReference>
<dbReference type="PANTHER" id="PTHR43162:SF1">
    <property type="entry name" value="PRESTALK A DIFFERENTIATION PROTEIN A"/>
    <property type="match status" value="1"/>
</dbReference>